<evidence type="ECO:0000256" key="1">
    <source>
        <dbReference type="SAM" id="Phobius"/>
    </source>
</evidence>
<keyword evidence="3" id="KW-1185">Reference proteome</keyword>
<protein>
    <recommendedName>
        <fullName evidence="4">DUF2306 domain-containing protein</fullName>
    </recommendedName>
</protein>
<evidence type="ECO:0000313" key="2">
    <source>
        <dbReference type="EMBL" id="MDX6847784.1"/>
    </source>
</evidence>
<feature type="transmembrane region" description="Helical" evidence="1">
    <location>
        <begin position="42"/>
        <end position="61"/>
    </location>
</feature>
<feature type="transmembrane region" description="Helical" evidence="1">
    <location>
        <begin position="97"/>
        <end position="116"/>
    </location>
</feature>
<feature type="transmembrane region" description="Helical" evidence="1">
    <location>
        <begin position="186"/>
        <end position="207"/>
    </location>
</feature>
<name>A0ABU4RSC0_9GAMM</name>
<dbReference type="EMBL" id="JAXAFO010000001">
    <property type="protein sequence ID" value="MDX6847784.1"/>
    <property type="molecule type" value="Genomic_DNA"/>
</dbReference>
<organism evidence="2 3">
    <name type="scientific">Gilvimarinus gilvus</name>
    <dbReference type="NCBI Taxonomy" id="3058038"/>
    <lineage>
        <taxon>Bacteria</taxon>
        <taxon>Pseudomonadati</taxon>
        <taxon>Pseudomonadota</taxon>
        <taxon>Gammaproteobacteria</taxon>
        <taxon>Cellvibrionales</taxon>
        <taxon>Cellvibrionaceae</taxon>
        <taxon>Gilvimarinus</taxon>
    </lineage>
</organism>
<keyword evidence="1" id="KW-0472">Membrane</keyword>
<evidence type="ECO:0008006" key="4">
    <source>
        <dbReference type="Google" id="ProtNLM"/>
    </source>
</evidence>
<feature type="transmembrane region" description="Helical" evidence="1">
    <location>
        <begin position="161"/>
        <end position="180"/>
    </location>
</feature>
<gene>
    <name evidence="2" type="ORF">SCD92_00340</name>
</gene>
<dbReference type="Proteomes" id="UP001273505">
    <property type="component" value="Unassembled WGS sequence"/>
</dbReference>
<reference evidence="2 3" key="1">
    <citation type="submission" date="2023-11" db="EMBL/GenBank/DDBJ databases">
        <title>Gilvimarinus fulvus sp. nov., isolated from the surface of Kelp.</title>
        <authorList>
            <person name="Sun Y.Y."/>
            <person name="Gong Y."/>
            <person name="Du Z.J."/>
        </authorList>
    </citation>
    <scope>NUCLEOTIDE SEQUENCE [LARGE SCALE GENOMIC DNA]</scope>
    <source>
        <strain evidence="2 3">SDUM040013</strain>
    </source>
</reference>
<keyword evidence="1" id="KW-0812">Transmembrane</keyword>
<proteinExistence type="predicted"/>
<feature type="transmembrane region" description="Helical" evidence="1">
    <location>
        <begin position="12"/>
        <end position="30"/>
    </location>
</feature>
<keyword evidence="1" id="KW-1133">Transmembrane helix</keyword>
<feature type="transmembrane region" description="Helical" evidence="1">
    <location>
        <begin position="67"/>
        <end position="85"/>
    </location>
</feature>
<evidence type="ECO:0000313" key="3">
    <source>
        <dbReference type="Proteomes" id="UP001273505"/>
    </source>
</evidence>
<accession>A0ABU4RSC0</accession>
<dbReference type="RefSeq" id="WP_302724386.1">
    <property type="nucleotide sequence ID" value="NZ_JAULRU010000797.1"/>
</dbReference>
<comment type="caution">
    <text evidence="2">The sequence shown here is derived from an EMBL/GenBank/DDBJ whole genome shotgun (WGS) entry which is preliminary data.</text>
</comment>
<sequence length="217" mass="23972">MGIWQLLNVSTHIFAGSLILLLGVGSLLTEKGSSRHKWFGRYFLWGYSVVLFSAIIGVMFFRSPPALAAVTLAATYGFVSGYRSLRMKHYGPGALDQSFALIALALCGYFMTVLHSGGSSSWPPAMGYSTISIVSTYALYDVSRVLWRKKWVKSVWPIDHGVKMVGAYFAAASAASGNILRDFQPWSQVMPSVIGTVITLWLVYRYIAKRRVIARLA</sequence>
<feature type="transmembrane region" description="Helical" evidence="1">
    <location>
        <begin position="122"/>
        <end position="140"/>
    </location>
</feature>